<feature type="region of interest" description="Disordered" evidence="2">
    <location>
        <begin position="658"/>
        <end position="716"/>
    </location>
</feature>
<dbReference type="EMBL" id="JABSND010000115">
    <property type="protein sequence ID" value="KAI6297308.1"/>
    <property type="molecule type" value="Genomic_DNA"/>
</dbReference>
<dbReference type="SMART" id="SM00248">
    <property type="entry name" value="ANK"/>
    <property type="match status" value="4"/>
</dbReference>
<evidence type="ECO:0000313" key="4">
    <source>
        <dbReference type="Proteomes" id="UP001059893"/>
    </source>
</evidence>
<feature type="repeat" description="ANK" evidence="1">
    <location>
        <begin position="409"/>
        <end position="441"/>
    </location>
</feature>
<dbReference type="Pfam" id="PF13857">
    <property type="entry name" value="Ank_5"/>
    <property type="match status" value="1"/>
</dbReference>
<dbReference type="Gene3D" id="1.25.40.20">
    <property type="entry name" value="Ankyrin repeat-containing domain"/>
    <property type="match status" value="1"/>
</dbReference>
<feature type="compositionally biased region" description="Basic and acidic residues" evidence="2">
    <location>
        <begin position="680"/>
        <end position="690"/>
    </location>
</feature>
<evidence type="ECO:0000256" key="1">
    <source>
        <dbReference type="PROSITE-ProRule" id="PRU00023"/>
    </source>
</evidence>
<evidence type="ECO:0000313" key="3">
    <source>
        <dbReference type="EMBL" id="KAI6297308.1"/>
    </source>
</evidence>
<dbReference type="Pfam" id="PF12796">
    <property type="entry name" value="Ank_2"/>
    <property type="match status" value="1"/>
</dbReference>
<feature type="compositionally biased region" description="Low complexity" evidence="2">
    <location>
        <begin position="658"/>
        <end position="674"/>
    </location>
</feature>
<feature type="compositionally biased region" description="Basic residues" evidence="2">
    <location>
        <begin position="705"/>
        <end position="716"/>
    </location>
</feature>
<dbReference type="Proteomes" id="UP001059893">
    <property type="component" value="Unassembled WGS sequence"/>
</dbReference>
<evidence type="ECO:0000256" key="2">
    <source>
        <dbReference type="SAM" id="MobiDB-lite"/>
    </source>
</evidence>
<feature type="region of interest" description="Disordered" evidence="2">
    <location>
        <begin position="518"/>
        <end position="614"/>
    </location>
</feature>
<proteinExistence type="predicted"/>
<dbReference type="InterPro" id="IPR036770">
    <property type="entry name" value="Ankyrin_rpt-contain_sf"/>
</dbReference>
<dbReference type="PANTHER" id="PTHR24118:SF99">
    <property type="entry name" value="POTE ANKYRIN DOMAIN FAMILY MEMBER 3C-RELATED"/>
    <property type="match status" value="1"/>
</dbReference>
<reference evidence="3" key="1">
    <citation type="submission" date="2021-01" db="EMBL/GenBank/DDBJ databases">
        <title>Deciphering the adaptive evolutionary patterns associated with biogeogrpahic diversity in the finger millet blast pathogen Magnaporthe oryzae in Eastern Africa.</title>
        <authorList>
            <person name="Onyema G."/>
            <person name="Shittu T.A."/>
            <person name="Dodsworth S."/>
            <person name="Devilliers S."/>
            <person name="Muthumeenakshi S."/>
            <person name="Sreenivasaprasad S."/>
        </authorList>
    </citation>
    <scope>NUCLEOTIDE SEQUENCE</scope>
    <source>
        <strain evidence="3">D15/s37</strain>
    </source>
</reference>
<feature type="compositionally biased region" description="Basic residues" evidence="2">
    <location>
        <begin position="523"/>
        <end position="532"/>
    </location>
</feature>
<dbReference type="PANTHER" id="PTHR24118">
    <property type="entry name" value="POTE ANKYRIN DOMAIN"/>
    <property type="match status" value="1"/>
</dbReference>
<dbReference type="InterPro" id="IPR002110">
    <property type="entry name" value="Ankyrin_rpt"/>
</dbReference>
<feature type="repeat" description="ANK" evidence="1">
    <location>
        <begin position="340"/>
        <end position="372"/>
    </location>
</feature>
<dbReference type="PROSITE" id="PS50088">
    <property type="entry name" value="ANK_REPEAT"/>
    <property type="match status" value="2"/>
</dbReference>
<feature type="compositionally biased region" description="Polar residues" evidence="2">
    <location>
        <begin position="561"/>
        <end position="570"/>
    </location>
</feature>
<gene>
    <name evidence="3" type="ORF">MCOR33_006359</name>
</gene>
<dbReference type="PROSITE" id="PS50297">
    <property type="entry name" value="ANK_REP_REGION"/>
    <property type="match status" value="2"/>
</dbReference>
<keyword evidence="4" id="KW-1185">Reference proteome</keyword>
<accession>A0ABQ8NHS5</accession>
<dbReference type="SUPFAM" id="SSF48403">
    <property type="entry name" value="Ankyrin repeat"/>
    <property type="match status" value="1"/>
</dbReference>
<organism evidence="3 4">
    <name type="scientific">Pyricularia grisea</name>
    <name type="common">Crabgrass-specific blast fungus</name>
    <name type="synonym">Magnaporthe grisea</name>
    <dbReference type="NCBI Taxonomy" id="148305"/>
    <lineage>
        <taxon>Eukaryota</taxon>
        <taxon>Fungi</taxon>
        <taxon>Dikarya</taxon>
        <taxon>Ascomycota</taxon>
        <taxon>Pezizomycotina</taxon>
        <taxon>Sordariomycetes</taxon>
        <taxon>Sordariomycetidae</taxon>
        <taxon>Magnaporthales</taxon>
        <taxon>Pyriculariaceae</taxon>
        <taxon>Pyricularia</taxon>
    </lineage>
</organism>
<protein>
    <recommendedName>
        <fullName evidence="5">Ankyrin</fullName>
    </recommendedName>
</protein>
<name>A0ABQ8NHS5_PYRGI</name>
<evidence type="ECO:0008006" key="5">
    <source>
        <dbReference type="Google" id="ProtNLM"/>
    </source>
</evidence>
<keyword evidence="1" id="KW-0040">ANK repeat</keyword>
<sequence length="716" mass="79701">MSSVNLHEHMSVDMEGNTNIPAPLFSYAPSSSPRLIYIPTARPKSILSRRRKQLGNAAVRNGKEPRLGLMHLPIELITMIVNEIELINDLSSFSKVNRVFLELYQFNVFASAVSWKVVWGDITQVMLDLFYHGVRHDSVRIVSILTHHIHEIVSDMKIKGYIPMEPFKSKRITYFHHALVADAPKVSAYLAADDDMFDESFEYYPSMVAIYQALFPQTMAAQWELNKALRVACNYGLSRTTYVLLNRGADPMDMSPFGLMPIHLALANRQPWWDSDKYKHQYKGGFEVGPNVHHLDAEQLAQCSISALIKYGCPVDLASAQMRRHKCDHKCLGSPDCDHQNQTPLHIAAKIDFGEVADFLLKKGANPYTPNGEGYTPLYCAIVQEGSKAAGVIFKSCHPVVNPVVHIPTGTTALHIACRFALPAMVDRLLEAGADPDVINSHGLTPLHEVLSQTQPDRSRQVYLVLKSLARFNADPATPSSAPKTPWDMAKNHPFPDVQEMFADHTLMTFWELDQLIGGNSSPHRKGRRQTKRGSQAIKRTDKQAPSHTIAPSSPIEAQYKVQSTQSDSRSGWGGWWGDAKNPWNGKGPWDEEPRPEDDAWDEPSPSTGMKPGVTETLTQENFLDFGEDLILFDITTPMKPSPAASLQTQIASAGWRPKLLTLNNKPAKPKPNASPFPEMESRDAAKKAASEYAPSASSQGTKKGQSKKKWAPLKL</sequence>
<comment type="caution">
    <text evidence="3">The sequence shown here is derived from an EMBL/GenBank/DDBJ whole genome shotgun (WGS) entry which is preliminary data.</text>
</comment>